<dbReference type="Pfam" id="PF06220">
    <property type="entry name" value="zf-U1"/>
    <property type="match status" value="1"/>
</dbReference>
<dbReference type="InterPro" id="IPR036236">
    <property type="entry name" value="Znf_C2H2_sf"/>
</dbReference>
<name>L2GQS7_VAVCU</name>
<evidence type="ECO:0000256" key="5">
    <source>
        <dbReference type="ARBA" id="ARBA00023242"/>
    </source>
</evidence>
<gene>
    <name evidence="7" type="ORF">VCUG_02512</name>
</gene>
<feature type="domain" description="Matrin-type" evidence="6">
    <location>
        <begin position="4"/>
        <end position="36"/>
    </location>
</feature>
<dbReference type="OrthoDB" id="2417221at2759"/>
<comment type="subcellular location">
    <subcellularLocation>
        <location evidence="1">Nucleus</location>
    </subcellularLocation>
</comment>
<proteinExistence type="predicted"/>
<keyword evidence="8" id="KW-1185">Reference proteome</keyword>
<dbReference type="InParanoid" id="L2GQS7"/>
<accession>L2GQS7</accession>
<dbReference type="InterPro" id="IPR000690">
    <property type="entry name" value="Matrin/U1-C_Znf_C2H2"/>
</dbReference>
<dbReference type="PROSITE" id="PS50171">
    <property type="entry name" value="ZF_MATRIN"/>
    <property type="match status" value="1"/>
</dbReference>
<evidence type="ECO:0000256" key="3">
    <source>
        <dbReference type="ARBA" id="ARBA00022771"/>
    </source>
</evidence>
<evidence type="ECO:0000256" key="4">
    <source>
        <dbReference type="ARBA" id="ARBA00022833"/>
    </source>
</evidence>
<dbReference type="InterPro" id="IPR013085">
    <property type="entry name" value="U1-CZ_Znf_C2H2"/>
</dbReference>
<reference evidence="8" key="1">
    <citation type="submission" date="2011-03" db="EMBL/GenBank/DDBJ databases">
        <title>The genome sequence of Vavraia culicis strain floridensis.</title>
        <authorList>
            <consortium name="The Broad Institute Genome Sequencing Platform"/>
            <person name="Cuomo C."/>
            <person name="Becnel J."/>
            <person name="Sanscrainte N."/>
            <person name="Young S.K."/>
            <person name="Zeng Q."/>
            <person name="Gargeya S."/>
            <person name="Fitzgerald M."/>
            <person name="Haas B."/>
            <person name="Abouelleil A."/>
            <person name="Alvarado L."/>
            <person name="Arachchi H.M."/>
            <person name="Berlin A."/>
            <person name="Chapman S.B."/>
            <person name="Gearin G."/>
            <person name="Goldberg J."/>
            <person name="Griggs A."/>
            <person name="Gujja S."/>
            <person name="Hansen M."/>
            <person name="Heiman D."/>
            <person name="Howarth C."/>
            <person name="Larimer J."/>
            <person name="Lui A."/>
            <person name="MacDonald P.J.P."/>
            <person name="McCowen C."/>
            <person name="Montmayeur A."/>
            <person name="Murphy C."/>
            <person name="Neiman D."/>
            <person name="Pearson M."/>
            <person name="Priest M."/>
            <person name="Roberts A."/>
            <person name="Saif S."/>
            <person name="Shea T."/>
            <person name="Sisk P."/>
            <person name="Stolte C."/>
            <person name="Sykes S."/>
            <person name="Wortman J."/>
            <person name="Nusbaum C."/>
            <person name="Birren B."/>
        </authorList>
    </citation>
    <scope>NUCLEOTIDE SEQUENCE [LARGE SCALE GENOMIC DNA]</scope>
    <source>
        <strain evidence="8">floridensis</strain>
    </source>
</reference>
<protein>
    <recommendedName>
        <fullName evidence="6">Matrin-type domain-containing protein</fullName>
    </recommendedName>
</protein>
<keyword evidence="3" id="KW-0863">Zinc-finger</keyword>
<dbReference type="HOGENOM" id="CLU_164885_0_0_1"/>
<dbReference type="SUPFAM" id="SSF57667">
    <property type="entry name" value="beta-beta-alpha zinc fingers"/>
    <property type="match status" value="1"/>
</dbReference>
<evidence type="ECO:0000313" key="8">
    <source>
        <dbReference type="Proteomes" id="UP000011081"/>
    </source>
</evidence>
<dbReference type="GeneID" id="19880373"/>
<evidence type="ECO:0000313" key="7">
    <source>
        <dbReference type="EMBL" id="ELA46001.1"/>
    </source>
</evidence>
<dbReference type="SMART" id="SM00451">
    <property type="entry name" value="ZnF_U1"/>
    <property type="match status" value="1"/>
</dbReference>
<dbReference type="GO" id="GO:0003676">
    <property type="term" value="F:nucleic acid binding"/>
    <property type="evidence" value="ECO:0007669"/>
    <property type="project" value="InterPro"/>
</dbReference>
<dbReference type="RefSeq" id="XP_008075519.1">
    <property type="nucleotide sequence ID" value="XM_008077328.1"/>
</dbReference>
<keyword evidence="5" id="KW-0539">Nucleus</keyword>
<evidence type="ECO:0000256" key="2">
    <source>
        <dbReference type="ARBA" id="ARBA00022723"/>
    </source>
</evidence>
<keyword evidence="4" id="KW-0862">Zinc</keyword>
<evidence type="ECO:0000259" key="6">
    <source>
        <dbReference type="PROSITE" id="PS50171"/>
    </source>
</evidence>
<dbReference type="GO" id="GO:0008270">
    <property type="term" value="F:zinc ion binding"/>
    <property type="evidence" value="ECO:0007669"/>
    <property type="project" value="UniProtKB-KW"/>
</dbReference>
<dbReference type="InterPro" id="IPR003604">
    <property type="entry name" value="Matrin/U1-like-C_Znf_C2H2"/>
</dbReference>
<dbReference type="Gene3D" id="3.30.160.60">
    <property type="entry name" value="Classic Zinc Finger"/>
    <property type="match status" value="1"/>
</dbReference>
<dbReference type="EMBL" id="GL877473">
    <property type="protein sequence ID" value="ELA46001.1"/>
    <property type="molecule type" value="Genomic_DNA"/>
</dbReference>
<dbReference type="VEuPathDB" id="MicrosporidiaDB:VCUG_02512"/>
<keyword evidence="2" id="KW-0479">Metal-binding</keyword>
<dbReference type="Proteomes" id="UP000011081">
    <property type="component" value="Unassembled WGS sequence"/>
</dbReference>
<dbReference type="OMA" id="MPKYFCP"/>
<dbReference type="GO" id="GO:0005634">
    <property type="term" value="C:nucleus"/>
    <property type="evidence" value="ECO:0007669"/>
    <property type="project" value="UniProtKB-SubCell"/>
</dbReference>
<organism evidence="7 8">
    <name type="scientific">Vavraia culicis (isolate floridensis)</name>
    <name type="common">Microsporidian parasite</name>
    <dbReference type="NCBI Taxonomy" id="948595"/>
    <lineage>
        <taxon>Eukaryota</taxon>
        <taxon>Fungi</taxon>
        <taxon>Fungi incertae sedis</taxon>
        <taxon>Microsporidia</taxon>
        <taxon>Pleistophoridae</taxon>
        <taxon>Vavraia</taxon>
    </lineage>
</organism>
<evidence type="ECO:0000256" key="1">
    <source>
        <dbReference type="ARBA" id="ARBA00004123"/>
    </source>
</evidence>
<sequence>MPKYFCPFCDISLPNSLYRLRKTHINGKKHKLMRRAYYLELLENKDVRKELFNKIDKSLMVKRAFIMPKLKKIPVVPEIPRNINVFRLPEDFNFEDRRNYGVKLDEIRTILDGNYH</sequence>
<dbReference type="STRING" id="948595.L2GQS7"/>
<dbReference type="AlphaFoldDB" id="L2GQS7"/>